<reference evidence="9 10" key="1">
    <citation type="journal article" date="2013" name="Genome Announc.">
        <title>Complete Genome Sequence of Wohlfahrtiimonas chitiniclastica Strain SH04, Isolated from Chrysomya megacephala Collected from Pudong International Airport in China.</title>
        <authorList>
            <person name="Cao X.M."/>
            <person name="Chen T."/>
            <person name="Xu L.Z."/>
            <person name="Yao L.S."/>
            <person name="Qi J."/>
            <person name="Zhang X.L."/>
            <person name="Yan Q.L."/>
            <person name="Deng Y.H."/>
            <person name="Guo T.Y."/>
            <person name="Wang J."/>
            <person name="Hu K.X."/>
            <person name="Xu B.L."/>
        </authorList>
    </citation>
    <scope>NUCLEOTIDE SEQUENCE [LARGE SCALE GENOMIC DNA]</scope>
    <source>
        <strain evidence="9 10">SH04</strain>
    </source>
</reference>
<proteinExistence type="predicted"/>
<evidence type="ECO:0000256" key="7">
    <source>
        <dbReference type="ARBA" id="ARBA00023239"/>
    </source>
</evidence>
<dbReference type="GO" id="GO:0061798">
    <property type="term" value="F:GTP 3',8'-cyclase activity"/>
    <property type="evidence" value="ECO:0007669"/>
    <property type="project" value="TreeGrafter"/>
</dbReference>
<evidence type="ECO:0000256" key="4">
    <source>
        <dbReference type="ARBA" id="ARBA00023004"/>
    </source>
</evidence>
<evidence type="ECO:0000256" key="3">
    <source>
        <dbReference type="ARBA" id="ARBA00022723"/>
    </source>
</evidence>
<evidence type="ECO:0000313" key="9">
    <source>
        <dbReference type="EMBL" id="ELV08572.1"/>
    </source>
</evidence>
<dbReference type="GO" id="GO:0046872">
    <property type="term" value="F:metal ion binding"/>
    <property type="evidence" value="ECO:0007669"/>
    <property type="project" value="UniProtKB-KW"/>
</dbReference>
<keyword evidence="7" id="KW-0456">Lyase</keyword>
<keyword evidence="5" id="KW-0411">Iron-sulfur</keyword>
<dbReference type="GO" id="GO:0051536">
    <property type="term" value="F:iron-sulfur cluster binding"/>
    <property type="evidence" value="ECO:0007669"/>
    <property type="project" value="UniProtKB-KW"/>
</dbReference>
<evidence type="ECO:0000256" key="6">
    <source>
        <dbReference type="ARBA" id="ARBA00023150"/>
    </source>
</evidence>
<dbReference type="InterPro" id="IPR058240">
    <property type="entry name" value="rSAM_sf"/>
</dbReference>
<dbReference type="PROSITE" id="PS51918">
    <property type="entry name" value="RADICAL_SAM"/>
    <property type="match status" value="1"/>
</dbReference>
<evidence type="ECO:0000256" key="5">
    <source>
        <dbReference type="ARBA" id="ARBA00023014"/>
    </source>
</evidence>
<dbReference type="Gene3D" id="3.20.20.70">
    <property type="entry name" value="Aldolase class I"/>
    <property type="match status" value="1"/>
</dbReference>
<dbReference type="InterPro" id="IPR013785">
    <property type="entry name" value="Aldolase_TIM"/>
</dbReference>
<sequence length="337" mass="38782">MARNAGDIVMNRQYLSMKYISELAHLWLKMGGSKKVDIAALEPMLWKDEEYNIIDVVAIFKDLGFHVSMTSNGAYLARFAQNLYSAGLDLLRISWHSMSDTNYKYITGGGKLSKLLVGLEEANKSGLNISINRVLMKGYTSDLYDQIKFIDQYKMRLKLLDLYWTPDSAQDYNRYYISPQDALSEFIHSGCIVPFSDDSHKHGRSRVKFQTVSGGVVEYKLQETVNRNSTVCQECNEKNNCLEGFGDYLRVFPDASVSLCYLRKDLSISILDEKNKIYFPRFFTNGYLSEFIHDIPLRLVLEGRCNFNCGFPDSKKSWCLKQGRGYFFPERKDVLTK</sequence>
<dbReference type="RefSeq" id="WP_008315137.1">
    <property type="nucleotide sequence ID" value="NZ_KB372778.1"/>
</dbReference>
<keyword evidence="4" id="KW-0408">Iron</keyword>
<dbReference type="InterPro" id="IPR050105">
    <property type="entry name" value="MoCo_biosynth_MoaA/MoaC"/>
</dbReference>
<dbReference type="PANTHER" id="PTHR22960">
    <property type="entry name" value="MOLYBDOPTERIN COFACTOR SYNTHESIS PROTEIN A"/>
    <property type="match status" value="1"/>
</dbReference>
<keyword evidence="6" id="KW-0501">Molybdenum cofactor biosynthesis</keyword>
<feature type="domain" description="Radical SAM core" evidence="8">
    <location>
        <begin position="1"/>
        <end position="196"/>
    </location>
</feature>
<dbReference type="EMBL" id="AOBV01000004">
    <property type="protein sequence ID" value="ELV08572.1"/>
    <property type="molecule type" value="Genomic_DNA"/>
</dbReference>
<dbReference type="GO" id="GO:0006777">
    <property type="term" value="P:Mo-molybdopterin cofactor biosynthetic process"/>
    <property type="evidence" value="ECO:0007669"/>
    <property type="project" value="UniProtKB-KW"/>
</dbReference>
<keyword evidence="2" id="KW-0949">S-adenosyl-L-methionine</keyword>
<accession>L8XXE0</accession>
<comment type="caution">
    <text evidence="9">The sequence shown here is derived from an EMBL/GenBank/DDBJ whole genome shotgun (WGS) entry which is preliminary data.</text>
</comment>
<dbReference type="Pfam" id="PF04055">
    <property type="entry name" value="Radical_SAM"/>
    <property type="match status" value="1"/>
</dbReference>
<comment type="cofactor">
    <cofactor evidence="1">
        <name>[4Fe-4S] cluster</name>
        <dbReference type="ChEBI" id="CHEBI:49883"/>
    </cofactor>
</comment>
<keyword evidence="10" id="KW-1185">Reference proteome</keyword>
<protein>
    <recommendedName>
        <fullName evidence="8">Radical SAM core domain-containing protein</fullName>
    </recommendedName>
</protein>
<dbReference type="InterPro" id="IPR007197">
    <property type="entry name" value="rSAM"/>
</dbReference>
<keyword evidence="3" id="KW-0479">Metal-binding</keyword>
<evidence type="ECO:0000256" key="2">
    <source>
        <dbReference type="ARBA" id="ARBA00022691"/>
    </source>
</evidence>
<dbReference type="Proteomes" id="UP000011617">
    <property type="component" value="Unassembled WGS sequence"/>
</dbReference>
<dbReference type="HOGENOM" id="CLU_905424_0_0_6"/>
<evidence type="ECO:0000259" key="8">
    <source>
        <dbReference type="PROSITE" id="PS51918"/>
    </source>
</evidence>
<dbReference type="PATRIC" id="fig|1261130.3.peg.660"/>
<dbReference type="AlphaFoldDB" id="L8XXE0"/>
<dbReference type="CDD" id="cd01335">
    <property type="entry name" value="Radical_SAM"/>
    <property type="match status" value="1"/>
</dbReference>
<dbReference type="PANTHER" id="PTHR22960:SF0">
    <property type="entry name" value="MOLYBDENUM COFACTOR BIOSYNTHESIS PROTEIN 1"/>
    <property type="match status" value="1"/>
</dbReference>
<evidence type="ECO:0000256" key="1">
    <source>
        <dbReference type="ARBA" id="ARBA00001966"/>
    </source>
</evidence>
<name>L8XXE0_9GAMM</name>
<dbReference type="GO" id="GO:0061799">
    <property type="term" value="F:cyclic pyranopterin monophosphate synthase activity"/>
    <property type="evidence" value="ECO:0007669"/>
    <property type="project" value="TreeGrafter"/>
</dbReference>
<dbReference type="SUPFAM" id="SSF102114">
    <property type="entry name" value="Radical SAM enzymes"/>
    <property type="match status" value="1"/>
</dbReference>
<organism evidence="9 10">
    <name type="scientific">Wohlfahrtiimonas chitiniclastica SH04</name>
    <dbReference type="NCBI Taxonomy" id="1261130"/>
    <lineage>
        <taxon>Bacteria</taxon>
        <taxon>Pseudomonadati</taxon>
        <taxon>Pseudomonadota</taxon>
        <taxon>Gammaproteobacteria</taxon>
        <taxon>Cardiobacteriales</taxon>
        <taxon>Ignatzschineriaceae</taxon>
        <taxon>Wohlfahrtiimonas</taxon>
    </lineage>
</organism>
<evidence type="ECO:0000313" key="10">
    <source>
        <dbReference type="Proteomes" id="UP000011617"/>
    </source>
</evidence>
<gene>
    <name evidence="9" type="ORF">F387_01170</name>
</gene>